<gene>
    <name evidence="3" type="ORF">OFUS_LOCUS6527</name>
</gene>
<feature type="compositionally biased region" description="Polar residues" evidence="2">
    <location>
        <begin position="655"/>
        <end position="670"/>
    </location>
</feature>
<evidence type="ECO:0000313" key="4">
    <source>
        <dbReference type="Proteomes" id="UP000749559"/>
    </source>
</evidence>
<feature type="region of interest" description="Disordered" evidence="2">
    <location>
        <begin position="636"/>
        <end position="831"/>
    </location>
</feature>
<comment type="caution">
    <text evidence="3">The sequence shown here is derived from an EMBL/GenBank/DDBJ whole genome shotgun (WGS) entry which is preliminary data.</text>
</comment>
<evidence type="ECO:0000256" key="1">
    <source>
        <dbReference type="SAM" id="Coils"/>
    </source>
</evidence>
<accession>A0A8J1TV56</accession>
<feature type="compositionally biased region" description="Polar residues" evidence="2">
    <location>
        <begin position="467"/>
        <end position="490"/>
    </location>
</feature>
<feature type="compositionally biased region" description="Basic and acidic residues" evidence="2">
    <location>
        <begin position="751"/>
        <end position="781"/>
    </location>
</feature>
<keyword evidence="4" id="KW-1185">Reference proteome</keyword>
<dbReference type="Gene3D" id="2.60.210.10">
    <property type="entry name" value="Apoptosis, Tumor Necrosis Factor Receptor Associated Protein 2, Chain A"/>
    <property type="match status" value="1"/>
</dbReference>
<dbReference type="Proteomes" id="UP000749559">
    <property type="component" value="Unassembled WGS sequence"/>
</dbReference>
<feature type="coiled-coil region" evidence="1">
    <location>
        <begin position="423"/>
        <end position="457"/>
    </location>
</feature>
<sequence>MAHLYRHVNLNDRWNTNIFTFILPASLTNEYATGKYSRDFVYGNQKWNILLNKGDKHLSSYLTLKNAAKGMACTVDYTVSLLNQEHFTKNECFTNKASMFSSDQCTHGLRTFVGIGDLTNRRFMHDNGEFLVEIELKNCSTIFRDYIQLPSSNQKHHRDRNHYYANDYDRLETTYFCFGMCDWSLILYPDGDSKGSEGIPRLHLCRHTSFDHLCRAEYKFKIGQGDRVYLSEKLTDILNESGMGQGFLINDNLHSLAIKGKLRIQVEMLSVTAISEVKIAVLNRTRNRAKFYDRDKQAWVLETDIDSEFLKLRLYYSDVNNVPRKFTRYVRWAVNVVPQIALKGQAKRSIDARGSPFSNYYAQHESDEGYEMQVDIPTIDINDPESLYLDGDNKMTFHIEWKDSHLLYHAKYHRHDDITATHKHQMTKEIMALQAENHALEKQVHGYQLSIAKQEAEQGPAAVPIATASTPQNNPNSFKSQSQQNTQYQPHGSPKTEKRFSDTNRPQPFASLSNVSNTVTGLLGIDSSNSGILNQPKSETRRSKSSASPPDMTDAYGDRIVEDNTRNNPTKRKSETKRPQPNLTLTSTKEQYGNVINIEDNMKRQPSSKRKSETKRPNSIKALDFENVYNDLVSLDDSDMKQTKPTRKSSESKRTNNSAKVKSRNGSYNDLPNVDDELKYSSSVRRRGDIKKGQNGQTNLNPMDAKAVYNDLNSDGRDAKGYSDNHDKHYSKKGYDSHSYTDLTTYSGRKNYREERHYEHSHSYDDDYYDDNERDHYDDKYNGYYDKQQRGYDGYYDDYDKRYADEDTRRGEVSQGDRSNYYSGQDDRYRE</sequence>
<dbReference type="InterPro" id="IPR002083">
    <property type="entry name" value="MATH/TRAF_dom"/>
</dbReference>
<feature type="compositionally biased region" description="Basic and acidic residues" evidence="2">
    <location>
        <begin position="714"/>
        <end position="736"/>
    </location>
</feature>
<keyword evidence="1" id="KW-0175">Coiled coil</keyword>
<evidence type="ECO:0000256" key="2">
    <source>
        <dbReference type="SAM" id="MobiDB-lite"/>
    </source>
</evidence>
<dbReference type="Pfam" id="PF00917">
    <property type="entry name" value="MATH"/>
    <property type="match status" value="1"/>
</dbReference>
<feature type="compositionally biased region" description="Basic and acidic residues" evidence="2">
    <location>
        <begin position="556"/>
        <end position="565"/>
    </location>
</feature>
<feature type="compositionally biased region" description="Basic and acidic residues" evidence="2">
    <location>
        <begin position="638"/>
        <end position="654"/>
    </location>
</feature>
<feature type="region of interest" description="Disordered" evidence="2">
    <location>
        <begin position="466"/>
        <end position="619"/>
    </location>
</feature>
<dbReference type="InterPro" id="IPR008974">
    <property type="entry name" value="TRAF-like"/>
</dbReference>
<feature type="compositionally biased region" description="Polar residues" evidence="2">
    <location>
        <begin position="503"/>
        <end position="537"/>
    </location>
</feature>
<dbReference type="AlphaFoldDB" id="A0A8J1TV56"/>
<evidence type="ECO:0000313" key="3">
    <source>
        <dbReference type="EMBL" id="CAH1779752.1"/>
    </source>
</evidence>
<dbReference type="SUPFAM" id="SSF49599">
    <property type="entry name" value="TRAF domain-like"/>
    <property type="match status" value="2"/>
</dbReference>
<organism evidence="3 4">
    <name type="scientific">Owenia fusiformis</name>
    <name type="common">Polychaete worm</name>
    <dbReference type="NCBI Taxonomy" id="6347"/>
    <lineage>
        <taxon>Eukaryota</taxon>
        <taxon>Metazoa</taxon>
        <taxon>Spiralia</taxon>
        <taxon>Lophotrochozoa</taxon>
        <taxon>Annelida</taxon>
        <taxon>Polychaeta</taxon>
        <taxon>Sedentaria</taxon>
        <taxon>Canalipalpata</taxon>
        <taxon>Sabellida</taxon>
        <taxon>Oweniida</taxon>
        <taxon>Oweniidae</taxon>
        <taxon>Owenia</taxon>
    </lineage>
</organism>
<dbReference type="OrthoDB" id="10035275at2759"/>
<dbReference type="CDD" id="cd00121">
    <property type="entry name" value="MATH"/>
    <property type="match status" value="1"/>
</dbReference>
<feature type="compositionally biased region" description="Basic and acidic residues" evidence="2">
    <location>
        <begin position="798"/>
        <end position="812"/>
    </location>
</feature>
<feature type="compositionally biased region" description="Polar residues" evidence="2">
    <location>
        <begin position="579"/>
        <end position="591"/>
    </location>
</feature>
<proteinExistence type="predicted"/>
<feature type="compositionally biased region" description="Polar residues" evidence="2">
    <location>
        <begin position="738"/>
        <end position="748"/>
    </location>
</feature>
<reference evidence="3" key="1">
    <citation type="submission" date="2022-03" db="EMBL/GenBank/DDBJ databases">
        <authorList>
            <person name="Martin C."/>
        </authorList>
    </citation>
    <scope>NUCLEOTIDE SEQUENCE</scope>
</reference>
<dbReference type="EMBL" id="CAIIXF020000003">
    <property type="protein sequence ID" value="CAH1779752.1"/>
    <property type="molecule type" value="Genomic_DNA"/>
</dbReference>
<protein>
    <submittedName>
        <fullName evidence="3">Uncharacterized protein</fullName>
    </submittedName>
</protein>
<name>A0A8J1TV56_OWEFU</name>